<evidence type="ECO:0000256" key="1">
    <source>
        <dbReference type="ARBA" id="ARBA00000686"/>
    </source>
</evidence>
<keyword evidence="6" id="KW-0964">Secreted</keyword>
<evidence type="ECO:0000256" key="14">
    <source>
        <dbReference type="ARBA" id="ARBA00023180"/>
    </source>
</evidence>
<dbReference type="GO" id="GO:0004598">
    <property type="term" value="F:peptidylamidoglycolate lyase activity"/>
    <property type="evidence" value="ECO:0007669"/>
    <property type="project" value="UniProtKB-EC"/>
</dbReference>
<evidence type="ECO:0000256" key="3">
    <source>
        <dbReference type="ARBA" id="ARBA00006026"/>
    </source>
</evidence>
<dbReference type="InterPro" id="IPR014784">
    <property type="entry name" value="Cu2_ascorb_mOase-like_C"/>
</dbReference>
<evidence type="ECO:0000256" key="9">
    <source>
        <dbReference type="ARBA" id="ARBA00022737"/>
    </source>
</evidence>
<keyword evidence="23" id="KW-0472">Membrane</keyword>
<feature type="binding site" evidence="19">
    <location>
        <position position="94"/>
    </location>
    <ligand>
        <name>Cu(2+)</name>
        <dbReference type="ChEBI" id="CHEBI:29036"/>
        <label>1</label>
        <note>catalytic</note>
    </ligand>
</feature>
<keyword evidence="16" id="KW-0511">Multifunctional enzyme</keyword>
<keyword evidence="23" id="KW-1133">Transmembrane helix</keyword>
<feature type="disulfide bond" evidence="20">
    <location>
        <begin position="68"/>
        <end position="116"/>
    </location>
</feature>
<keyword evidence="10" id="KW-0560">Oxidoreductase</keyword>
<comment type="similarity">
    <text evidence="5">Belongs to the copper type II ascorbate-dependent monooxygenase family.</text>
</comment>
<dbReference type="GO" id="GO:0005507">
    <property type="term" value="F:copper ion binding"/>
    <property type="evidence" value="ECO:0007669"/>
    <property type="project" value="InterPro"/>
</dbReference>
<dbReference type="Gene3D" id="2.120.10.30">
    <property type="entry name" value="TolB, C-terminal domain"/>
    <property type="match status" value="1"/>
</dbReference>
<feature type="binding site" evidence="18">
    <location>
        <position position="390"/>
    </location>
    <ligand>
        <name>a protein</name>
        <dbReference type="ChEBI" id="CHEBI:16541"/>
    </ligand>
    <ligandPart>
        <name>C-terminal Xaa-(2S)-2-hydroxyglycine residue</name>
        <dbReference type="ChEBI" id="CHEBI:142768"/>
    </ligandPart>
</feature>
<evidence type="ECO:0000256" key="2">
    <source>
        <dbReference type="ARBA" id="ARBA00004613"/>
    </source>
</evidence>
<name>A0A023GDR6_AMBTT</name>
<dbReference type="SUPFAM" id="SSF49742">
    <property type="entry name" value="PHM/PNGase F"/>
    <property type="match status" value="2"/>
</dbReference>
<evidence type="ECO:0000256" key="15">
    <source>
        <dbReference type="ARBA" id="ARBA00023239"/>
    </source>
</evidence>
<keyword evidence="11 19" id="KW-0186">Copper</keyword>
<feature type="disulfide bond" evidence="20">
    <location>
        <begin position="282"/>
        <end position="304"/>
    </location>
</feature>
<reference evidence="26" key="1">
    <citation type="submission" date="2014-03" db="EMBL/GenBank/DDBJ databases">
        <title>The sialotranscriptome of Amblyomma triste, Amblyomma parvum and Amblyomma cajennense ticks, uncovered by 454-based RNA-seq.</title>
        <authorList>
            <person name="Garcia G.R."/>
            <person name="Gardinassi L.G."/>
            <person name="Ribeiro J.M."/>
            <person name="Anatriello E."/>
            <person name="Ferreira B.R."/>
            <person name="Moreira H.N."/>
            <person name="Mafra C."/>
            <person name="Olegario M.M."/>
            <person name="Szabo P.J."/>
            <person name="Miranda-Santos I.K."/>
            <person name="Maruyama S.R."/>
        </authorList>
    </citation>
    <scope>NUCLEOTIDE SEQUENCE</scope>
    <source>
        <strain evidence="26">Mato Grasso do Sul</strain>
        <tissue evidence="26">Salivary glands</tissue>
    </source>
</reference>
<evidence type="ECO:0000256" key="16">
    <source>
        <dbReference type="ARBA" id="ARBA00023268"/>
    </source>
</evidence>
<dbReference type="SUPFAM" id="SSF63829">
    <property type="entry name" value="Calcium-dependent phosphotriesterase"/>
    <property type="match status" value="1"/>
</dbReference>
<dbReference type="Gene3D" id="2.60.120.230">
    <property type="match status" value="1"/>
</dbReference>
<feature type="region of interest" description="Disordered" evidence="22">
    <location>
        <begin position="678"/>
        <end position="712"/>
    </location>
</feature>
<dbReference type="InterPro" id="IPR000720">
    <property type="entry name" value="PHM/PAL"/>
</dbReference>
<feature type="disulfide bond" evidence="20">
    <location>
        <begin position="215"/>
        <end position="323"/>
    </location>
</feature>
<evidence type="ECO:0000256" key="7">
    <source>
        <dbReference type="ARBA" id="ARBA00022723"/>
    </source>
</evidence>
<dbReference type="InterPro" id="IPR001258">
    <property type="entry name" value="NHL_repeat"/>
</dbReference>
<dbReference type="InterPro" id="IPR036939">
    <property type="entry name" value="Cu2_ascorb_mOase_N_sf"/>
</dbReference>
<comment type="cofactor">
    <cofactor evidence="19">
        <name>Cu(2+)</name>
        <dbReference type="ChEBI" id="CHEBI:29036"/>
    </cofactor>
    <text evidence="19">Binds 2 Cu(2+) ions per subunit.</text>
</comment>
<dbReference type="CDD" id="cd14958">
    <property type="entry name" value="NHL_PAL_like"/>
    <property type="match status" value="1"/>
</dbReference>
<keyword evidence="23" id="KW-0812">Transmembrane</keyword>
<evidence type="ECO:0000256" key="17">
    <source>
        <dbReference type="ARBA" id="ARBA00048431"/>
    </source>
</evidence>
<evidence type="ECO:0000256" key="4">
    <source>
        <dbReference type="ARBA" id="ARBA00010263"/>
    </source>
</evidence>
<evidence type="ECO:0000259" key="25">
    <source>
        <dbReference type="Pfam" id="PF03712"/>
    </source>
</evidence>
<keyword evidence="19" id="KW-0106">Calcium</keyword>
<keyword evidence="8" id="KW-0732">Signal</keyword>
<evidence type="ECO:0000256" key="12">
    <source>
        <dbReference type="ARBA" id="ARBA00023033"/>
    </source>
</evidence>
<dbReference type="GO" id="GO:0004504">
    <property type="term" value="F:peptidylglycine monooxygenase activity"/>
    <property type="evidence" value="ECO:0007669"/>
    <property type="project" value="UniProtKB-EC"/>
</dbReference>
<dbReference type="InterPro" id="IPR008977">
    <property type="entry name" value="PHM/PNGase_F_dom_sf"/>
</dbReference>
<dbReference type="PRINTS" id="PR00790">
    <property type="entry name" value="PAMONOXGNASE"/>
</dbReference>
<comment type="catalytic activity">
    <reaction evidence="17">
        <text>a [peptide]-C-terminal glycine + 2 L-ascorbate + O2 = a [peptide]-C-terminal (2S)-2-hydroxyglycine + 2 monodehydro-L-ascorbate radical + H2O</text>
        <dbReference type="Rhea" id="RHEA:21452"/>
        <dbReference type="Rhea" id="RHEA-COMP:13486"/>
        <dbReference type="Rhea" id="RHEA-COMP:15321"/>
        <dbReference type="ChEBI" id="CHEBI:15377"/>
        <dbReference type="ChEBI" id="CHEBI:15379"/>
        <dbReference type="ChEBI" id="CHEBI:38290"/>
        <dbReference type="ChEBI" id="CHEBI:59513"/>
        <dbReference type="ChEBI" id="CHEBI:137000"/>
        <dbReference type="ChEBI" id="CHEBI:142768"/>
        <dbReference type="EC" id="1.14.17.3"/>
    </reaction>
</comment>
<dbReference type="InterPro" id="IPR000323">
    <property type="entry name" value="Cu2_ascorb_mOase_N"/>
</dbReference>
<dbReference type="EMBL" id="GBBM01003431">
    <property type="protein sequence ID" value="JAC31987.1"/>
    <property type="molecule type" value="mRNA"/>
</dbReference>
<feature type="binding site" evidence="19">
    <location>
        <position position="644"/>
    </location>
    <ligand>
        <name>Zn(2+)</name>
        <dbReference type="ChEBI" id="CHEBI:29105"/>
        <note>catalytic</note>
    </ligand>
</feature>
<dbReference type="GO" id="GO:0016020">
    <property type="term" value="C:membrane"/>
    <property type="evidence" value="ECO:0007669"/>
    <property type="project" value="InterPro"/>
</dbReference>
<evidence type="ECO:0000259" key="24">
    <source>
        <dbReference type="Pfam" id="PF01082"/>
    </source>
</evidence>
<protein>
    <submittedName>
        <fullName evidence="26">Putative peptidylglycine alpha-amidating monooxygenase</fullName>
    </submittedName>
</protein>
<accession>A0A023GDR6</accession>
<dbReference type="InterPro" id="IPR024548">
    <property type="entry name" value="Cu2_monoox_C"/>
</dbReference>
<feature type="transmembrane region" description="Helical" evidence="23">
    <location>
        <begin position="717"/>
        <end position="741"/>
    </location>
</feature>
<feature type="binding site" evidence="19">
    <location>
        <position position="162"/>
    </location>
    <ligand>
        <name>Cu(2+)</name>
        <dbReference type="ChEBI" id="CHEBI:29036"/>
        <label>1</label>
        <note>catalytic</note>
    </ligand>
</feature>
<feature type="domain" description="Copper type II ascorbate-dependent monooxygenase C-terminal" evidence="25">
    <location>
        <begin position="194"/>
        <end position="314"/>
    </location>
</feature>
<feature type="binding site" evidence="19">
    <location>
        <position position="444"/>
    </location>
    <ligand>
        <name>Ca(2+)</name>
        <dbReference type="ChEBI" id="CHEBI:29108"/>
        <note>structural</note>
    </ligand>
</feature>
<feature type="binding site" evidence="19">
    <location>
        <position position="377"/>
    </location>
    <ligand>
        <name>Ca(2+)</name>
        <dbReference type="ChEBI" id="CHEBI:29108"/>
        <note>structural</note>
    </ligand>
</feature>
<evidence type="ECO:0000256" key="22">
    <source>
        <dbReference type="SAM" id="MobiDB-lite"/>
    </source>
</evidence>
<keyword evidence="13 20" id="KW-1015">Disulfide bond</keyword>
<evidence type="ECO:0000256" key="20">
    <source>
        <dbReference type="PIRSR" id="PIRSR600720-3"/>
    </source>
</evidence>
<feature type="repeat" description="NHL" evidence="21">
    <location>
        <begin position="427"/>
        <end position="468"/>
    </location>
</feature>
<comment type="cofactor">
    <cofactor evidence="19">
        <name>Zn(2+)</name>
        <dbReference type="ChEBI" id="CHEBI:29105"/>
    </cofactor>
    <text evidence="19">Binds one Zn(2+) ion per subunit.</text>
</comment>
<keyword evidence="7 19" id="KW-0479">Metal-binding</keyword>
<dbReference type="Gene3D" id="2.60.120.310">
    <property type="entry name" value="Copper type II, ascorbate-dependent monooxygenase, N-terminal domain"/>
    <property type="match status" value="1"/>
</dbReference>
<feature type="binding site" evidence="18">
    <location>
        <position position="510"/>
    </location>
    <ligand>
        <name>a protein</name>
        <dbReference type="ChEBI" id="CHEBI:16541"/>
    </ligand>
    <ligandPart>
        <name>C-terminal Xaa-(2S)-2-hydroxyglycine residue</name>
        <dbReference type="ChEBI" id="CHEBI:142768"/>
    </ligandPart>
</feature>
<dbReference type="PANTHER" id="PTHR10680:SF14">
    <property type="entry name" value="PEPTIDYL-GLYCINE ALPHA-AMIDATING MONOOXYGENASE"/>
    <property type="match status" value="1"/>
</dbReference>
<feature type="repeat" description="NHL" evidence="21">
    <location>
        <begin position="482"/>
        <end position="521"/>
    </location>
</feature>
<proteinExistence type="evidence at transcript level"/>
<evidence type="ECO:0000256" key="18">
    <source>
        <dbReference type="PIRSR" id="PIRSR600720-1"/>
    </source>
</evidence>
<dbReference type="InterPro" id="IPR011042">
    <property type="entry name" value="6-blade_b-propeller_TolB-like"/>
</dbReference>
<dbReference type="Pfam" id="PF01436">
    <property type="entry name" value="NHL"/>
    <property type="match status" value="3"/>
</dbReference>
<feature type="binding site" evidence="19">
    <location>
        <position position="231"/>
    </location>
    <ligand>
        <name>Cu(2+)</name>
        <dbReference type="ChEBI" id="CHEBI:29036"/>
        <label>1</label>
        <note>catalytic</note>
    </ligand>
</feature>
<comment type="subcellular location">
    <subcellularLocation>
        <location evidence="2">Secreted</location>
    </subcellularLocation>
</comment>
<feature type="binding site" evidence="18">
    <location>
        <position position="566"/>
    </location>
    <ligand>
        <name>a protein</name>
        <dbReference type="ChEBI" id="CHEBI:16541"/>
    </ligand>
    <ligandPart>
        <name>C-terminal Xaa-(2S)-2-hydroxyglycine residue</name>
        <dbReference type="ChEBI" id="CHEBI:142768"/>
    </ligandPart>
</feature>
<evidence type="ECO:0000256" key="23">
    <source>
        <dbReference type="SAM" id="Phobius"/>
    </source>
</evidence>
<evidence type="ECO:0000256" key="13">
    <source>
        <dbReference type="ARBA" id="ARBA00023157"/>
    </source>
</evidence>
<dbReference type="FunFam" id="2.60.120.310:FF:000005">
    <property type="entry name" value="Peptidylglycine alpha-hydroxylating monooxygenase"/>
    <property type="match status" value="1"/>
</dbReference>
<comment type="catalytic activity">
    <reaction evidence="1">
        <text>a [peptide]-C-terminal (2S)-2-hydroxyglycine = a [peptide]-C-terminal amide + glyoxylate</text>
        <dbReference type="Rhea" id="RHEA:20924"/>
        <dbReference type="Rhea" id="RHEA-COMP:13485"/>
        <dbReference type="Rhea" id="RHEA-COMP:15321"/>
        <dbReference type="ChEBI" id="CHEBI:36655"/>
        <dbReference type="ChEBI" id="CHEBI:137001"/>
        <dbReference type="ChEBI" id="CHEBI:142768"/>
        <dbReference type="EC" id="4.3.2.5"/>
    </reaction>
</comment>
<feature type="binding site" evidence="19">
    <location>
        <position position="233"/>
    </location>
    <ligand>
        <name>Cu(2+)</name>
        <dbReference type="ChEBI" id="CHEBI:29036"/>
        <label>1</label>
        <note>catalytic</note>
    </ligand>
</feature>
<evidence type="ECO:0000256" key="11">
    <source>
        <dbReference type="ARBA" id="ARBA00023008"/>
    </source>
</evidence>
<keyword evidence="19" id="KW-0862">Zinc</keyword>
<feature type="disulfide bond" evidence="20">
    <location>
        <begin position="562"/>
        <end position="573"/>
    </location>
</feature>
<feature type="domain" description="Copper type II ascorbate-dependent monooxygenase N-terminal" evidence="24">
    <location>
        <begin position="54"/>
        <end position="168"/>
    </location>
</feature>
<dbReference type="Pfam" id="PF01082">
    <property type="entry name" value="Cu2_monooxygen"/>
    <property type="match status" value="1"/>
</dbReference>
<evidence type="ECO:0000256" key="5">
    <source>
        <dbReference type="ARBA" id="ARBA00010676"/>
    </source>
</evidence>
<sequence length="866" mass="95558">AAADSTLEMGARLWSLLGTYWLVGGLVLAQLSEGLWRRGEPPHNRQQRLKTLLRMPGVQPAQPDDYYCTAYNLSYEEAYIVSFRPKPDHSTASHMLLIGCGNVFKKDHLHPGSWNCDRNAVCENLTVLYGWARNAASTQLPEGVGFQVGHRTPVRYLVLQVHYDNPLQDGESDSTGLELQIDLQPQRYLAGIHVFYAKDRTIPPGQPNFPVDVNCVASREETIFVFAYRVHTHSLGRAVTAYLLHNGQWSLLAKGDPHQPQAFYPLNKTVPVKPGDVLASRCTYNTMTRKMPTEIGPGATQEMCNLYLMYYALRSSGRTSGQCENLERPALVSQLPLDSSGEDIVVDSFPTASSHYVFSATEGWPDSEVRLGQVVAVSVDLEGNLVVFHRGSRVWTAQSFDYNDVYQRVEEGPIPESTVLTLEPGNGHLLHRWGRQQFFMPHGLTVDKDGFIWITDVALHQVHKYPPGGAKIPLLTLGERFQPGGGKQHFCKPTSVGIASGGDFYVADGYCNSRVVHFDKGGRFLRQIGEDGAFATSFVTAPPGSFAIPHKIILAETEGLFCVADRENGRVQCFDILDGSFKFQLALEAFQGKVYSVAYSGGMLLAVSGPRVISNPSRAFLFNLTSRQLLASMGPPSGSFVAPHDIACSKDIEQVYVGEIGPNRLWRFVREVHRSGKKVLDDVPPPTAPSTTTPGPRSEAGPNKLPTSKEDDEEDNFGFSMVVVALLAIPILSFLIITLIVRLKRRKDKGSSSKGWSQGKLDLGQLLQPHRGFDRLALDDTASEGSDSDVEEYNAPTARPDMALFSAPPLSPESPIPSRLLSVFPAHTHPKAALLKDSHLRCPRALLVGRMNSLRRQTDGLKWCQR</sequence>
<evidence type="ECO:0000313" key="26">
    <source>
        <dbReference type="EMBL" id="JAC31987.1"/>
    </source>
</evidence>
<evidence type="ECO:0000256" key="10">
    <source>
        <dbReference type="ARBA" id="ARBA00023002"/>
    </source>
</evidence>
<feature type="binding site" evidence="19">
    <location>
        <position position="442"/>
    </location>
    <ligand>
        <name>Zn(2+)</name>
        <dbReference type="ChEBI" id="CHEBI:29105"/>
        <note>catalytic</note>
    </ligand>
</feature>
<evidence type="ECO:0000256" key="21">
    <source>
        <dbReference type="PROSITE-ProRule" id="PRU00504"/>
    </source>
</evidence>
<keyword evidence="9" id="KW-0677">Repeat</keyword>
<feature type="binding site" evidence="19">
    <location>
        <position position="645"/>
    </location>
    <ligand>
        <name>Ca(2+)</name>
        <dbReference type="ChEBI" id="CHEBI:29108"/>
        <note>structural</note>
    </ligand>
</feature>
<feature type="binding site" evidence="19">
    <location>
        <position position="550"/>
    </location>
    <ligand>
        <name>Zn(2+)</name>
        <dbReference type="ChEBI" id="CHEBI:29105"/>
        <note>catalytic</note>
    </ligand>
</feature>
<dbReference type="GO" id="GO:0006518">
    <property type="term" value="P:peptide metabolic process"/>
    <property type="evidence" value="ECO:0007669"/>
    <property type="project" value="InterPro"/>
</dbReference>
<evidence type="ECO:0000256" key="19">
    <source>
        <dbReference type="PIRSR" id="PIRSR600720-2"/>
    </source>
</evidence>
<dbReference type="AlphaFoldDB" id="A0A023GDR6"/>
<keyword evidence="15" id="KW-0456">Lyase</keyword>
<dbReference type="PROSITE" id="PS51125">
    <property type="entry name" value="NHL"/>
    <property type="match status" value="2"/>
</dbReference>
<organism evidence="26">
    <name type="scientific">Amblyomma triste</name>
    <name type="common">Neotropical tick</name>
    <dbReference type="NCBI Taxonomy" id="251400"/>
    <lineage>
        <taxon>Eukaryota</taxon>
        <taxon>Metazoa</taxon>
        <taxon>Ecdysozoa</taxon>
        <taxon>Arthropoda</taxon>
        <taxon>Chelicerata</taxon>
        <taxon>Arachnida</taxon>
        <taxon>Acari</taxon>
        <taxon>Parasitiformes</taxon>
        <taxon>Ixodida</taxon>
        <taxon>Ixodoidea</taxon>
        <taxon>Ixodidae</taxon>
        <taxon>Amblyomminae</taxon>
        <taxon>Amblyomma</taxon>
    </lineage>
</organism>
<comment type="similarity">
    <text evidence="3">In the C-terminal section; belongs to the peptidyl-alpha-hydroxyglycine alpha-amidating lyase family.</text>
</comment>
<dbReference type="PANTHER" id="PTHR10680">
    <property type="entry name" value="PEPTIDYL-GLYCINE ALPHA-AMIDATING MONOOXYGENASE"/>
    <property type="match status" value="1"/>
</dbReference>
<keyword evidence="14" id="KW-0325">Glycoprotein</keyword>
<dbReference type="Pfam" id="PF03712">
    <property type="entry name" value="Cu2_monoox_C"/>
    <property type="match status" value="1"/>
</dbReference>
<keyword evidence="12 26" id="KW-0503">Monooxygenase</keyword>
<evidence type="ECO:0000256" key="8">
    <source>
        <dbReference type="ARBA" id="ARBA00022729"/>
    </source>
</evidence>
<feature type="non-terminal residue" evidence="26">
    <location>
        <position position="1"/>
    </location>
</feature>
<evidence type="ECO:0000256" key="6">
    <source>
        <dbReference type="ARBA" id="ARBA00022525"/>
    </source>
</evidence>
<feature type="disulfide bond" evidence="20">
    <location>
        <begin position="491"/>
        <end position="511"/>
    </location>
</feature>
<comment type="similarity">
    <text evidence="4">In the N-terminal section; belongs to the copper type II ascorbate-dependent monooxygenase family.</text>
</comment>
<feature type="binding site" evidence="19">
    <location>
        <position position="303"/>
    </location>
    <ligand>
        <name>Cu(2+)</name>
        <dbReference type="ChEBI" id="CHEBI:29036"/>
        <label>1</label>
        <note>catalytic</note>
    </ligand>
</feature>
<dbReference type="GO" id="GO:0005576">
    <property type="term" value="C:extracellular region"/>
    <property type="evidence" value="ECO:0007669"/>
    <property type="project" value="UniProtKB-SubCell"/>
</dbReference>